<dbReference type="RefSeq" id="WP_148783759.1">
    <property type="nucleotide sequence ID" value="NZ_VNHU01000013.1"/>
</dbReference>
<comment type="caution">
    <text evidence="2">The sequence shown here is derived from an EMBL/GenBank/DDBJ whole genome shotgun (WGS) entry which is preliminary data.</text>
</comment>
<organism evidence="2 3">
    <name type="scientific">Aquimarina intermedia</name>
    <dbReference type="NCBI Taxonomy" id="350814"/>
    <lineage>
        <taxon>Bacteria</taxon>
        <taxon>Pseudomonadati</taxon>
        <taxon>Bacteroidota</taxon>
        <taxon>Flavobacteriia</taxon>
        <taxon>Flavobacteriales</taxon>
        <taxon>Flavobacteriaceae</taxon>
        <taxon>Aquimarina</taxon>
    </lineage>
</organism>
<proteinExistence type="predicted"/>
<gene>
    <name evidence="2" type="ORF">BD809_11352</name>
</gene>
<evidence type="ECO:0000313" key="3">
    <source>
        <dbReference type="Proteomes" id="UP000324376"/>
    </source>
</evidence>
<dbReference type="OrthoDB" id="1449785at2"/>
<keyword evidence="1" id="KW-1133">Transmembrane helix</keyword>
<feature type="transmembrane region" description="Helical" evidence="1">
    <location>
        <begin position="46"/>
        <end position="64"/>
    </location>
</feature>
<name>A0A5S5BVP8_9FLAO</name>
<evidence type="ECO:0000313" key="2">
    <source>
        <dbReference type="EMBL" id="TYP70388.1"/>
    </source>
</evidence>
<protein>
    <submittedName>
        <fullName evidence="2">Uncharacterized protein</fullName>
    </submittedName>
</protein>
<evidence type="ECO:0000256" key="1">
    <source>
        <dbReference type="SAM" id="Phobius"/>
    </source>
</evidence>
<dbReference type="EMBL" id="VNHU01000013">
    <property type="protein sequence ID" value="TYP70388.1"/>
    <property type="molecule type" value="Genomic_DNA"/>
</dbReference>
<dbReference type="Proteomes" id="UP000324376">
    <property type="component" value="Unassembled WGS sequence"/>
</dbReference>
<dbReference type="AlphaFoldDB" id="A0A5S5BVP8"/>
<keyword evidence="1" id="KW-0812">Transmembrane</keyword>
<keyword evidence="3" id="KW-1185">Reference proteome</keyword>
<accession>A0A5S5BVP8</accession>
<feature type="transmembrane region" description="Helical" evidence="1">
    <location>
        <begin position="16"/>
        <end position="34"/>
    </location>
</feature>
<sequence length="70" mass="8406">MNNNEHHSPTPKRKTWDLLIGIALVLFGSFRLYTRLQTEEDWSFRSIFTLAFILYGAYLIFRYFKNSSRI</sequence>
<keyword evidence="1" id="KW-0472">Membrane</keyword>
<reference evidence="2 3" key="1">
    <citation type="submission" date="2019-07" db="EMBL/GenBank/DDBJ databases">
        <title>Genomic Encyclopedia of Archaeal and Bacterial Type Strains, Phase II (KMG-II): from individual species to whole genera.</title>
        <authorList>
            <person name="Goeker M."/>
        </authorList>
    </citation>
    <scope>NUCLEOTIDE SEQUENCE [LARGE SCALE GENOMIC DNA]</scope>
    <source>
        <strain evidence="2 3">DSM 17527</strain>
    </source>
</reference>